<keyword evidence="7 9" id="KW-0408">Iron</keyword>
<evidence type="ECO:0000256" key="4">
    <source>
        <dbReference type="ARBA" id="ARBA00022617"/>
    </source>
</evidence>
<dbReference type="PANTHER" id="PTHR46300:SF7">
    <property type="entry name" value="P450, PUTATIVE (EUROFUNG)-RELATED"/>
    <property type="match status" value="1"/>
</dbReference>
<reference evidence="10" key="1">
    <citation type="submission" date="2014-09" db="EMBL/GenBank/DDBJ databases">
        <title>Genome sequence of the luminous mushroom Mycena chlorophos for searching fungal bioluminescence genes.</title>
        <authorList>
            <person name="Tanaka Y."/>
            <person name="Kasuga D."/>
            <person name="Oba Y."/>
            <person name="Hase S."/>
            <person name="Sato K."/>
            <person name="Oba Y."/>
            <person name="Sakakibara Y."/>
        </authorList>
    </citation>
    <scope>NUCLEOTIDE SEQUENCE</scope>
</reference>
<dbReference type="PRINTS" id="PR00463">
    <property type="entry name" value="EP450I"/>
</dbReference>
<keyword evidence="6 9" id="KW-0560">Oxidoreductase</keyword>
<keyword evidence="8 9" id="KW-0503">Monooxygenase</keyword>
<proteinExistence type="inferred from homology"/>
<dbReference type="PROSITE" id="PS00086">
    <property type="entry name" value="CYTOCHROME_P450"/>
    <property type="match status" value="1"/>
</dbReference>
<accession>A0ABQ0KY90</accession>
<keyword evidence="5 9" id="KW-0479">Metal-binding</keyword>
<dbReference type="InterPro" id="IPR017972">
    <property type="entry name" value="Cyt_P450_CS"/>
</dbReference>
<dbReference type="InterPro" id="IPR001128">
    <property type="entry name" value="Cyt_P450"/>
</dbReference>
<dbReference type="CDD" id="cd11065">
    <property type="entry name" value="CYP64-like"/>
    <property type="match status" value="1"/>
</dbReference>
<evidence type="ECO:0000313" key="11">
    <source>
        <dbReference type="Proteomes" id="UP000815677"/>
    </source>
</evidence>
<dbReference type="InterPro" id="IPR050364">
    <property type="entry name" value="Cytochrome_P450_fung"/>
</dbReference>
<evidence type="ECO:0000256" key="3">
    <source>
        <dbReference type="ARBA" id="ARBA00010617"/>
    </source>
</evidence>
<dbReference type="InterPro" id="IPR002401">
    <property type="entry name" value="Cyt_P450_E_grp-I"/>
</dbReference>
<dbReference type="InterPro" id="IPR036396">
    <property type="entry name" value="Cyt_P450_sf"/>
</dbReference>
<evidence type="ECO:0000256" key="6">
    <source>
        <dbReference type="ARBA" id="ARBA00023002"/>
    </source>
</evidence>
<dbReference type="PRINTS" id="PR00385">
    <property type="entry name" value="P450"/>
</dbReference>
<gene>
    <name evidence="10" type="ORF">MCHLO_01559</name>
</gene>
<evidence type="ECO:0000256" key="2">
    <source>
        <dbReference type="ARBA" id="ARBA00005179"/>
    </source>
</evidence>
<evidence type="ECO:0000313" key="10">
    <source>
        <dbReference type="EMBL" id="GAT43896.1"/>
    </source>
</evidence>
<comment type="cofactor">
    <cofactor evidence="1">
        <name>heme</name>
        <dbReference type="ChEBI" id="CHEBI:30413"/>
    </cofactor>
</comment>
<evidence type="ECO:0000256" key="9">
    <source>
        <dbReference type="RuleBase" id="RU000461"/>
    </source>
</evidence>
<protein>
    <submittedName>
        <fullName evidence="10">Cytochrome P450</fullName>
    </submittedName>
</protein>
<dbReference type="Proteomes" id="UP000815677">
    <property type="component" value="Unassembled WGS sequence"/>
</dbReference>
<sequence length="636" mass="72029">MWGSADLRSPWSSPLFRCGWLSPWDCRRRHNHGLEPRRIAKSMKSSPTLYPRRHTELSLRPRGDYLCLPSPSSAGFVWYPQDFKASTSSAYRATMATSSSQSPWTLWIAGLSVGITLYGVYVRQTNKQSRLPLPPGPKKLPLIGNLLDVPPWQPWKRYMEWAREYDSDILHLDVAGQSLIVLSSVETTKDLLEKRSGRYSDRARLPMCVELMGYDYNVAMMKYGTEWRANRRLMNQDFGSATRARIFRPVQLGAVHNLLKRFLRLEDRADASGNSEFDDWMSASRRWAAEMTMKIAYGIDLREDDDPYVELAENAVRTLSDAGVPGKYLVDAFPLLKYVPSWLPGAGFKRDAARWRVFAQGIADAPFEETKRQIADGTAPSSFVADKLAALHALKSPFYTPETVRSMAGTLYLGGADTTVAALSTFVLAMIANPEAMRRAQAEIDLVTGGHGKRLPDYGDYDEGRMPYVEAVVKEVLRWQNVGPIGIPHYVEDEDQYRGYRIPAHSLVIGNTWAILHDEKTYPAPYLFNPERFLHMRSDPIPRWELNPDVPDPEAAFGYGRRICPGRHFARVSLFMTFACILAVFDVSKEQEKDGNEIDPSYEYDSGFICGPLPFRCRINPRSEAARRLVEGLDAN</sequence>
<evidence type="ECO:0000256" key="7">
    <source>
        <dbReference type="ARBA" id="ARBA00023004"/>
    </source>
</evidence>
<keyword evidence="4 9" id="KW-0349">Heme</keyword>
<dbReference type="SUPFAM" id="SSF48264">
    <property type="entry name" value="Cytochrome P450"/>
    <property type="match status" value="1"/>
</dbReference>
<evidence type="ECO:0000256" key="8">
    <source>
        <dbReference type="ARBA" id="ARBA00023033"/>
    </source>
</evidence>
<comment type="similarity">
    <text evidence="3 9">Belongs to the cytochrome P450 family.</text>
</comment>
<evidence type="ECO:0000256" key="5">
    <source>
        <dbReference type="ARBA" id="ARBA00022723"/>
    </source>
</evidence>
<organism evidence="10 11">
    <name type="scientific">Mycena chlorophos</name>
    <name type="common">Agaric fungus</name>
    <name type="synonym">Agaricus chlorophos</name>
    <dbReference type="NCBI Taxonomy" id="658473"/>
    <lineage>
        <taxon>Eukaryota</taxon>
        <taxon>Fungi</taxon>
        <taxon>Dikarya</taxon>
        <taxon>Basidiomycota</taxon>
        <taxon>Agaricomycotina</taxon>
        <taxon>Agaricomycetes</taxon>
        <taxon>Agaricomycetidae</taxon>
        <taxon>Agaricales</taxon>
        <taxon>Marasmiineae</taxon>
        <taxon>Mycenaceae</taxon>
        <taxon>Mycena</taxon>
    </lineage>
</organism>
<name>A0ABQ0KY90_MYCCL</name>
<evidence type="ECO:0000256" key="1">
    <source>
        <dbReference type="ARBA" id="ARBA00001971"/>
    </source>
</evidence>
<keyword evidence="11" id="KW-1185">Reference proteome</keyword>
<dbReference type="Pfam" id="PF00067">
    <property type="entry name" value="p450"/>
    <property type="match status" value="1"/>
</dbReference>
<dbReference type="Gene3D" id="1.10.630.10">
    <property type="entry name" value="Cytochrome P450"/>
    <property type="match status" value="1"/>
</dbReference>
<comment type="pathway">
    <text evidence="2">Secondary metabolite biosynthesis.</text>
</comment>
<dbReference type="PANTHER" id="PTHR46300">
    <property type="entry name" value="P450, PUTATIVE (EUROFUNG)-RELATED-RELATED"/>
    <property type="match status" value="1"/>
</dbReference>
<dbReference type="EMBL" id="DF839446">
    <property type="protein sequence ID" value="GAT43896.1"/>
    <property type="molecule type" value="Genomic_DNA"/>
</dbReference>